<dbReference type="Gene3D" id="2.40.50.100">
    <property type="match status" value="1"/>
</dbReference>
<keyword evidence="6 8" id="KW-0472">Membrane</keyword>
<accession>A0A6P1BX44</accession>
<dbReference type="InterPro" id="IPR012340">
    <property type="entry name" value="NA-bd_OB-fold"/>
</dbReference>
<comment type="function">
    <text evidence="8">Part of the ABC transporter complex PotABCD involved in spermidine/putrescine import. Responsible for energy coupling to the transport system.</text>
</comment>
<dbReference type="FunFam" id="3.40.50.300:FF:000133">
    <property type="entry name" value="Spermidine/putrescine import ATP-binding protein PotA"/>
    <property type="match status" value="1"/>
</dbReference>
<dbReference type="AlphaFoldDB" id="A0A6P1BX44"/>
<dbReference type="InterPro" id="IPR005893">
    <property type="entry name" value="PotA-like"/>
</dbReference>
<dbReference type="InterPro" id="IPR003593">
    <property type="entry name" value="AAA+_ATPase"/>
</dbReference>
<dbReference type="GO" id="GO:0015417">
    <property type="term" value="F:ABC-type polyamine transporter activity"/>
    <property type="evidence" value="ECO:0007669"/>
    <property type="project" value="UniProtKB-EC"/>
</dbReference>
<dbReference type="RefSeq" id="WP_163162145.1">
    <property type="nucleotide sequence ID" value="NZ_VKHP01000322.1"/>
</dbReference>
<proteinExistence type="inferred from homology"/>
<evidence type="ECO:0000256" key="1">
    <source>
        <dbReference type="ARBA" id="ARBA00022448"/>
    </source>
</evidence>
<dbReference type="Gene3D" id="3.40.50.300">
    <property type="entry name" value="P-loop containing nucleotide triphosphate hydrolases"/>
    <property type="match status" value="1"/>
</dbReference>
<dbReference type="SMART" id="SM00382">
    <property type="entry name" value="AAA"/>
    <property type="match status" value="1"/>
</dbReference>
<dbReference type="PANTHER" id="PTHR42781:SF4">
    <property type="entry name" value="SPERMIDINE_PUTRESCINE IMPORT ATP-BINDING PROTEIN POTA"/>
    <property type="match status" value="1"/>
</dbReference>
<dbReference type="InterPro" id="IPR050093">
    <property type="entry name" value="ABC_SmlMolc_Importer"/>
</dbReference>
<dbReference type="Pfam" id="PF08402">
    <property type="entry name" value="TOBE_2"/>
    <property type="match status" value="1"/>
</dbReference>
<dbReference type="NCBIfam" id="TIGR01187">
    <property type="entry name" value="potA"/>
    <property type="match status" value="1"/>
</dbReference>
<dbReference type="GO" id="GO:0016887">
    <property type="term" value="F:ATP hydrolysis activity"/>
    <property type="evidence" value="ECO:0007669"/>
    <property type="project" value="InterPro"/>
</dbReference>
<dbReference type="PROSITE" id="PS50893">
    <property type="entry name" value="ABC_TRANSPORTER_2"/>
    <property type="match status" value="1"/>
</dbReference>
<keyword evidence="1 8" id="KW-0813">Transport</keyword>
<dbReference type="EC" id="7.6.2.11" evidence="8"/>
<keyword evidence="3 8" id="KW-0547">Nucleotide-binding</keyword>
<keyword evidence="11" id="KW-1185">Reference proteome</keyword>
<gene>
    <name evidence="8" type="primary">potA</name>
    <name evidence="10" type="ORF">FNJ47_42345</name>
</gene>
<dbReference type="PANTHER" id="PTHR42781">
    <property type="entry name" value="SPERMIDINE/PUTRESCINE IMPORT ATP-BINDING PROTEIN POTA"/>
    <property type="match status" value="1"/>
</dbReference>
<evidence type="ECO:0000256" key="2">
    <source>
        <dbReference type="ARBA" id="ARBA00022475"/>
    </source>
</evidence>
<dbReference type="InterPro" id="IPR008995">
    <property type="entry name" value="Mo/tungstate-bd_C_term_dom"/>
</dbReference>
<keyword evidence="2 8" id="KW-1003">Cell membrane</keyword>
<comment type="catalytic activity">
    <reaction evidence="8">
        <text>ATP + H2O + polyamine-[polyamine-binding protein]Side 1 = ADP + phosphate + polyamineSide 2 + [polyamine-binding protein]Side 1.</text>
        <dbReference type="EC" id="7.6.2.11"/>
    </reaction>
</comment>
<evidence type="ECO:0000256" key="3">
    <source>
        <dbReference type="ARBA" id="ARBA00022741"/>
    </source>
</evidence>
<dbReference type="GO" id="GO:0005524">
    <property type="term" value="F:ATP binding"/>
    <property type="evidence" value="ECO:0007669"/>
    <property type="project" value="UniProtKB-KW"/>
</dbReference>
<feature type="domain" description="ABC transporter" evidence="9">
    <location>
        <begin position="36"/>
        <end position="266"/>
    </location>
</feature>
<evidence type="ECO:0000259" key="9">
    <source>
        <dbReference type="PROSITE" id="PS50893"/>
    </source>
</evidence>
<reference evidence="10 11" key="1">
    <citation type="journal article" date="2020" name="Arch. Microbiol.">
        <title>Bradyrhizobium uaiense sp. nov., a new highly efficient cowpea symbiont.</title>
        <authorList>
            <person name="Cabral Michel D."/>
            <person name="Azarias Guimaraes A."/>
            <person name="Martins da Costa E."/>
            <person name="Soares de Carvalho T."/>
            <person name="Balsanelli E."/>
            <person name="Willems A."/>
            <person name="Maltempi de Souza E."/>
            <person name="de Souza Moreira F.M."/>
        </authorList>
    </citation>
    <scope>NUCLEOTIDE SEQUENCE [LARGE SCALE GENOMIC DNA]</scope>
    <source>
        <strain evidence="10 11">UFLA 03-164</strain>
    </source>
</reference>
<sequence>MTSANATSHGVVLRERSRIQLNNTAKEVSEAKGGRVQLSGLSKEYGGFRAVDHVTIDIAAGEFVTVLGPSGSGKTTVLMMIAGLVEPSAGAITIGGRDVTHLRPQHRNLGVVFQSYALFPHLTAAENIAFPLRMRRRGEAEIRQKVEDVLDLVRLPNVAQRLPGQLSGGQQQRVALARALVFDPPVLLLDEPLSALDKKLRENMQFEIRELHRNLGVTVINVTHDQTEALVMSDRVIIMQDGRVVQSGSPSELYERPKSNFVADFLGTSNFLKGELELQEAQRPDGWSLVTAGGLRCRVPESARGSKGRACLMLRPERIMLNSAAEMEERFEGRVAEIAYTGNIIRYRVALNDQEIVEVTLQNKPGHVPQASIGSQVTIGWNLEDVHIFVESTTD</sequence>
<dbReference type="SUPFAM" id="SSF50331">
    <property type="entry name" value="MOP-like"/>
    <property type="match status" value="1"/>
</dbReference>
<evidence type="ECO:0000256" key="7">
    <source>
        <dbReference type="ARBA" id="ARBA00024722"/>
    </source>
</evidence>
<organism evidence="10 11">
    <name type="scientific">Bradyrhizobium uaiense</name>
    <dbReference type="NCBI Taxonomy" id="2594946"/>
    <lineage>
        <taxon>Bacteria</taxon>
        <taxon>Pseudomonadati</taxon>
        <taxon>Pseudomonadota</taxon>
        <taxon>Alphaproteobacteria</taxon>
        <taxon>Hyphomicrobiales</taxon>
        <taxon>Nitrobacteraceae</taxon>
        <taxon>Bradyrhizobium</taxon>
    </lineage>
</organism>
<dbReference type="SUPFAM" id="SSF52540">
    <property type="entry name" value="P-loop containing nucleoside triphosphate hydrolases"/>
    <property type="match status" value="1"/>
</dbReference>
<evidence type="ECO:0000313" key="10">
    <source>
        <dbReference type="EMBL" id="NEV02203.1"/>
    </source>
</evidence>
<evidence type="ECO:0000256" key="5">
    <source>
        <dbReference type="ARBA" id="ARBA00022967"/>
    </source>
</evidence>
<evidence type="ECO:0000256" key="8">
    <source>
        <dbReference type="RuleBase" id="RU364083"/>
    </source>
</evidence>
<dbReference type="Pfam" id="PF00005">
    <property type="entry name" value="ABC_tran"/>
    <property type="match status" value="1"/>
</dbReference>
<name>A0A6P1BX44_9BRAD</name>
<dbReference type="GO" id="GO:0015847">
    <property type="term" value="P:putrescine transport"/>
    <property type="evidence" value="ECO:0007669"/>
    <property type="project" value="UniProtKB-ARBA"/>
</dbReference>
<evidence type="ECO:0000313" key="11">
    <source>
        <dbReference type="Proteomes" id="UP000468531"/>
    </source>
</evidence>
<protein>
    <recommendedName>
        <fullName evidence="8">Spermidine/putrescine import ATP-binding protein PotA</fullName>
        <ecNumber evidence="8">7.6.2.11</ecNumber>
    </recommendedName>
</protein>
<comment type="function">
    <text evidence="7">Involved in beta-(1--&gt;2)glucan export. Transmembrane domains (TMD) form a pore in the inner membrane and the ATP-binding domain (NBD) is responsible for energy generation.</text>
</comment>
<dbReference type="PROSITE" id="PS00211">
    <property type="entry name" value="ABC_TRANSPORTER_1"/>
    <property type="match status" value="1"/>
</dbReference>
<dbReference type="Proteomes" id="UP000468531">
    <property type="component" value="Unassembled WGS sequence"/>
</dbReference>
<dbReference type="InterPro" id="IPR027417">
    <property type="entry name" value="P-loop_NTPase"/>
</dbReference>
<comment type="similarity">
    <text evidence="8">Belongs to the ABC transporter superfamily. Spermidine/putrescine importer (TC 3.A.1.11.1) family.</text>
</comment>
<dbReference type="InterPro" id="IPR013611">
    <property type="entry name" value="Transp-assoc_OB_typ2"/>
</dbReference>
<dbReference type="InterPro" id="IPR017871">
    <property type="entry name" value="ABC_transporter-like_CS"/>
</dbReference>
<comment type="subunit">
    <text evidence="8">The complex is composed of two ATP-binding proteins (PotA), two transmembrane proteins (PotB and PotC) and a solute-binding protein (PotD).</text>
</comment>
<dbReference type="Gene3D" id="2.40.50.140">
    <property type="entry name" value="Nucleic acid-binding proteins"/>
    <property type="match status" value="1"/>
</dbReference>
<dbReference type="GO" id="GO:0043190">
    <property type="term" value="C:ATP-binding cassette (ABC) transporter complex"/>
    <property type="evidence" value="ECO:0007669"/>
    <property type="project" value="InterPro"/>
</dbReference>
<dbReference type="InterPro" id="IPR003439">
    <property type="entry name" value="ABC_transporter-like_ATP-bd"/>
</dbReference>
<comment type="caution">
    <text evidence="10">The sequence shown here is derived from an EMBL/GenBank/DDBJ whole genome shotgun (WGS) entry which is preliminary data.</text>
</comment>
<evidence type="ECO:0000256" key="6">
    <source>
        <dbReference type="ARBA" id="ARBA00023136"/>
    </source>
</evidence>
<evidence type="ECO:0000256" key="4">
    <source>
        <dbReference type="ARBA" id="ARBA00022840"/>
    </source>
</evidence>
<dbReference type="EMBL" id="VKHP01000322">
    <property type="protein sequence ID" value="NEV02203.1"/>
    <property type="molecule type" value="Genomic_DNA"/>
</dbReference>
<keyword evidence="5 8" id="KW-1278">Translocase</keyword>
<keyword evidence="4 8" id="KW-0067">ATP-binding</keyword>